<dbReference type="InterPro" id="IPR000600">
    <property type="entry name" value="ROK"/>
</dbReference>
<dbReference type="InterPro" id="IPR051804">
    <property type="entry name" value="Carb_Metab_Reg_Kinase/Isom"/>
</dbReference>
<dbReference type="AlphaFoldDB" id="E8N5W7"/>
<evidence type="ECO:0000313" key="14">
    <source>
        <dbReference type="Proteomes" id="UP000008922"/>
    </source>
</evidence>
<gene>
    <name evidence="13" type="ordered locus">ANT_18050</name>
</gene>
<proteinExistence type="inferred from homology"/>
<evidence type="ECO:0000256" key="9">
    <source>
        <dbReference type="ARBA" id="ARBA00022842"/>
    </source>
</evidence>
<keyword evidence="9" id="KW-0460">Magnesium</keyword>
<dbReference type="InterPro" id="IPR043129">
    <property type="entry name" value="ATPase_NBD"/>
</dbReference>
<evidence type="ECO:0000256" key="2">
    <source>
        <dbReference type="ARBA" id="ARBA00006479"/>
    </source>
</evidence>
<dbReference type="HOGENOM" id="CLU_036604_3_0_0"/>
<keyword evidence="6" id="KW-0418">Kinase</keyword>
<keyword evidence="8" id="KW-0067">ATP-binding</keyword>
<dbReference type="SUPFAM" id="SSF53067">
    <property type="entry name" value="Actin-like ATPase domain"/>
    <property type="match status" value="1"/>
</dbReference>
<dbReference type="STRING" id="926569.ANT_18050"/>
<sequence length="298" mass="31883">MSKLVGGIEAGGTKFICAVGSGPDDIRAEIRIPTTQPEETLGKVIAFFKEQQEKYREQLRSIGIACFGPIDLNPHSSTYGFITSTPKPGWKNTNVVGAIRKALNLPIAFEHDVVGAAIGEAAWGAAKGLSDFIYITIGTGIGGGILVNGNPIHGLVHPEVGHMRLPHDLKKDPFLGNCPYHGDCFEGLASGPALEKRWGMPGYQIPDDHPAWSLEAEYIALAVSNLILTTSPQKIILGGGVMQRSHLFPVIRQKVLGILNGYVQARALLDDIEHYIVPPGLGNRAGILGSLAMAQQIV</sequence>
<dbReference type="PANTHER" id="PTHR42742:SF3">
    <property type="entry name" value="FRUCTOKINASE"/>
    <property type="match status" value="1"/>
</dbReference>
<comment type="catalytic activity">
    <reaction evidence="12">
        <text>D-fructose + ATP = D-fructose 6-phosphate + ADP + H(+)</text>
        <dbReference type="Rhea" id="RHEA:16125"/>
        <dbReference type="ChEBI" id="CHEBI:15378"/>
        <dbReference type="ChEBI" id="CHEBI:30616"/>
        <dbReference type="ChEBI" id="CHEBI:37721"/>
        <dbReference type="ChEBI" id="CHEBI:61527"/>
        <dbReference type="ChEBI" id="CHEBI:456216"/>
        <dbReference type="EC" id="2.7.1.4"/>
    </reaction>
</comment>
<dbReference type="FunFam" id="3.30.420.40:FF:000136">
    <property type="entry name" value="Putative fructokinase"/>
    <property type="match status" value="1"/>
</dbReference>
<dbReference type="PROSITE" id="PS01125">
    <property type="entry name" value="ROK"/>
    <property type="match status" value="1"/>
</dbReference>
<evidence type="ECO:0000256" key="1">
    <source>
        <dbReference type="ARBA" id="ARBA00001946"/>
    </source>
</evidence>
<evidence type="ECO:0000256" key="11">
    <source>
        <dbReference type="ARBA" id="ARBA00038887"/>
    </source>
</evidence>
<dbReference type="eggNOG" id="COG1940">
    <property type="taxonomic scope" value="Bacteria"/>
</dbReference>
<dbReference type="InterPro" id="IPR049874">
    <property type="entry name" value="ROK_cs"/>
</dbReference>
<organism evidence="13 14">
    <name type="scientific">Anaerolinea thermophila (strain DSM 14523 / JCM 11388 / NBRC 100420 / UNI-1)</name>
    <dbReference type="NCBI Taxonomy" id="926569"/>
    <lineage>
        <taxon>Bacteria</taxon>
        <taxon>Bacillati</taxon>
        <taxon>Chloroflexota</taxon>
        <taxon>Anaerolineae</taxon>
        <taxon>Anaerolineales</taxon>
        <taxon>Anaerolineaceae</taxon>
        <taxon>Anaerolinea</taxon>
    </lineage>
</organism>
<keyword evidence="10" id="KW-0119">Carbohydrate metabolism</keyword>
<evidence type="ECO:0000256" key="10">
    <source>
        <dbReference type="ARBA" id="ARBA00023277"/>
    </source>
</evidence>
<dbReference type="CDD" id="cd24067">
    <property type="entry name" value="ASKHA_NBD_ROK_BsFRK-like"/>
    <property type="match status" value="1"/>
</dbReference>
<protein>
    <recommendedName>
        <fullName evidence="11">fructokinase</fullName>
        <ecNumber evidence="11">2.7.1.4</ecNumber>
    </recommendedName>
</protein>
<evidence type="ECO:0000256" key="5">
    <source>
        <dbReference type="ARBA" id="ARBA00022741"/>
    </source>
</evidence>
<keyword evidence="4" id="KW-0479">Metal-binding</keyword>
<dbReference type="Pfam" id="PF00480">
    <property type="entry name" value="ROK"/>
    <property type="match status" value="1"/>
</dbReference>
<evidence type="ECO:0000256" key="8">
    <source>
        <dbReference type="ARBA" id="ARBA00022840"/>
    </source>
</evidence>
<name>E8N5W7_ANATU</name>
<dbReference type="Proteomes" id="UP000008922">
    <property type="component" value="Chromosome"/>
</dbReference>
<evidence type="ECO:0000256" key="12">
    <source>
        <dbReference type="ARBA" id="ARBA00048451"/>
    </source>
</evidence>
<dbReference type="PANTHER" id="PTHR42742">
    <property type="entry name" value="TRANSCRIPTIONAL REPRESSOR MPRA"/>
    <property type="match status" value="1"/>
</dbReference>
<dbReference type="GO" id="GO:0005524">
    <property type="term" value="F:ATP binding"/>
    <property type="evidence" value="ECO:0007669"/>
    <property type="project" value="UniProtKB-KW"/>
</dbReference>
<dbReference type="FunFam" id="3.30.420.40:FF:000153">
    <property type="entry name" value="Putative fructokinase"/>
    <property type="match status" value="1"/>
</dbReference>
<dbReference type="GO" id="GO:0008865">
    <property type="term" value="F:fructokinase activity"/>
    <property type="evidence" value="ECO:0007669"/>
    <property type="project" value="UniProtKB-EC"/>
</dbReference>
<evidence type="ECO:0000256" key="3">
    <source>
        <dbReference type="ARBA" id="ARBA00022679"/>
    </source>
</evidence>
<accession>E8N5W7</accession>
<dbReference type="OrthoDB" id="9783435at2"/>
<comment type="similarity">
    <text evidence="2">Belongs to the ROK (NagC/XylR) family.</text>
</comment>
<evidence type="ECO:0000256" key="4">
    <source>
        <dbReference type="ARBA" id="ARBA00022723"/>
    </source>
</evidence>
<keyword evidence="14" id="KW-1185">Reference proteome</keyword>
<dbReference type="KEGG" id="atm:ANT_18050"/>
<keyword evidence="3" id="KW-0808">Transferase</keyword>
<keyword evidence="5" id="KW-0547">Nucleotide-binding</keyword>
<dbReference type="EMBL" id="AP012029">
    <property type="protein sequence ID" value="BAJ63831.1"/>
    <property type="molecule type" value="Genomic_DNA"/>
</dbReference>
<dbReference type="GO" id="GO:0046872">
    <property type="term" value="F:metal ion binding"/>
    <property type="evidence" value="ECO:0007669"/>
    <property type="project" value="UniProtKB-KW"/>
</dbReference>
<dbReference type="FunCoup" id="E8N5W7">
    <property type="interactions" value="45"/>
</dbReference>
<comment type="cofactor">
    <cofactor evidence="1">
        <name>Mg(2+)</name>
        <dbReference type="ChEBI" id="CHEBI:18420"/>
    </cofactor>
</comment>
<dbReference type="InParanoid" id="E8N5W7"/>
<evidence type="ECO:0000256" key="7">
    <source>
        <dbReference type="ARBA" id="ARBA00022833"/>
    </source>
</evidence>
<dbReference type="RefSeq" id="WP_013560209.1">
    <property type="nucleotide sequence ID" value="NC_014960.1"/>
</dbReference>
<dbReference type="Gene3D" id="3.30.420.40">
    <property type="match status" value="2"/>
</dbReference>
<evidence type="ECO:0000313" key="13">
    <source>
        <dbReference type="EMBL" id="BAJ63831.1"/>
    </source>
</evidence>
<evidence type="ECO:0000256" key="6">
    <source>
        <dbReference type="ARBA" id="ARBA00022777"/>
    </source>
</evidence>
<dbReference type="EC" id="2.7.1.4" evidence="11"/>
<keyword evidence="7" id="KW-0862">Zinc</keyword>
<reference evidence="13 14" key="1">
    <citation type="submission" date="2010-12" db="EMBL/GenBank/DDBJ databases">
        <title>Whole genome sequence of Anaerolinea thermophila UNI-1.</title>
        <authorList>
            <person name="Narita-Yamada S."/>
            <person name="Kishi E."/>
            <person name="Watanabe Y."/>
            <person name="Takasaki K."/>
            <person name="Ankai A."/>
            <person name="Oguchi A."/>
            <person name="Fukui S."/>
            <person name="Takahashi M."/>
            <person name="Yashiro I."/>
            <person name="Hosoyama A."/>
            <person name="Sekiguchi Y."/>
            <person name="Hanada S."/>
            <person name="Fujita N."/>
        </authorList>
    </citation>
    <scope>NUCLEOTIDE SEQUENCE [LARGE SCALE GENOMIC DNA]</scope>
    <source>
        <strain evidence="14">DSM 14523 / JCM 11388 / NBRC 100420 / UNI-1</strain>
    </source>
</reference>